<sequence length="166" mass="18540">MHRVRIALAATLAVAALASTGIAPADAAPPMVPQAAAVAGQSGVVQVRDGVRWRRGWYNGYRGYPRYRPGYSYYDGWWYPGGAFVAGALIGGAIAYSGAYYGPGYYPRYDEPRYYEPRYYEPERIYYPPGSNYRAGYRDGYRDGYYARRYGNPISCTARLQDAGKC</sequence>
<keyword evidence="1" id="KW-0812">Transmembrane</keyword>
<protein>
    <submittedName>
        <fullName evidence="3">BA14K family protein</fullName>
    </submittedName>
</protein>
<gene>
    <name evidence="3" type="ORF">ABUE31_05000</name>
</gene>
<keyword evidence="1" id="KW-1133">Transmembrane helix</keyword>
<evidence type="ECO:0000256" key="1">
    <source>
        <dbReference type="SAM" id="Phobius"/>
    </source>
</evidence>
<keyword evidence="1" id="KW-0472">Membrane</keyword>
<name>A0ABV3QW88_9HYPH</name>
<comment type="caution">
    <text evidence="3">The sequence shown here is derived from an EMBL/GenBank/DDBJ whole genome shotgun (WGS) entry which is preliminary data.</text>
</comment>
<feature type="transmembrane region" description="Helical" evidence="1">
    <location>
        <begin position="77"/>
        <end position="99"/>
    </location>
</feature>
<evidence type="ECO:0000313" key="3">
    <source>
        <dbReference type="EMBL" id="MEW9805341.1"/>
    </source>
</evidence>
<dbReference type="EMBL" id="JBFOCI010000001">
    <property type="protein sequence ID" value="MEW9805341.1"/>
    <property type="molecule type" value="Genomic_DNA"/>
</dbReference>
<reference evidence="3 4" key="1">
    <citation type="submission" date="2024-06" db="EMBL/GenBank/DDBJ databases">
        <authorList>
            <person name="Tuo L."/>
        </authorList>
    </citation>
    <scope>NUCLEOTIDE SEQUENCE [LARGE SCALE GENOMIC DNA]</scope>
    <source>
        <strain evidence="3 4">ZMM04-5</strain>
    </source>
</reference>
<dbReference type="Proteomes" id="UP001556196">
    <property type="component" value="Unassembled WGS sequence"/>
</dbReference>
<proteinExistence type="predicted"/>
<accession>A0ABV3QW88</accession>
<keyword evidence="4" id="KW-1185">Reference proteome</keyword>
<dbReference type="RefSeq" id="WP_367722382.1">
    <property type="nucleotide sequence ID" value="NZ_JBFOCH010000023.1"/>
</dbReference>
<organism evidence="3 4">
    <name type="scientific">Mesorhizobium marinum</name>
    <dbReference type="NCBI Taxonomy" id="3228790"/>
    <lineage>
        <taxon>Bacteria</taxon>
        <taxon>Pseudomonadati</taxon>
        <taxon>Pseudomonadota</taxon>
        <taxon>Alphaproteobacteria</taxon>
        <taxon>Hyphomicrobiales</taxon>
        <taxon>Phyllobacteriaceae</taxon>
        <taxon>Mesorhizobium</taxon>
    </lineage>
</organism>
<keyword evidence="2" id="KW-0732">Signal</keyword>
<evidence type="ECO:0000313" key="4">
    <source>
        <dbReference type="Proteomes" id="UP001556196"/>
    </source>
</evidence>
<feature type="signal peptide" evidence="2">
    <location>
        <begin position="1"/>
        <end position="27"/>
    </location>
</feature>
<evidence type="ECO:0000256" key="2">
    <source>
        <dbReference type="SAM" id="SignalP"/>
    </source>
</evidence>
<feature type="chain" id="PRO_5047379744" evidence="2">
    <location>
        <begin position="28"/>
        <end position="166"/>
    </location>
</feature>